<dbReference type="GO" id="GO:0004654">
    <property type="term" value="F:polyribonucleotide nucleotidyltransferase activity"/>
    <property type="evidence" value="ECO:0007669"/>
    <property type="project" value="UniProtKB-UniRule"/>
</dbReference>
<dbReference type="SUPFAM" id="SSF55666">
    <property type="entry name" value="Ribonuclease PH domain 2-like"/>
    <property type="match status" value="2"/>
</dbReference>
<keyword evidence="5 8" id="KW-0479">Metal-binding</keyword>
<protein>
    <recommendedName>
        <fullName evidence="8">Polyribonucleotide nucleotidyltransferase</fullName>
        <ecNumber evidence="8">2.7.7.8</ecNumber>
    </recommendedName>
    <alternativeName>
        <fullName evidence="8">Polynucleotide phosphorylase</fullName>
        <shortName evidence="8">PNPase</shortName>
    </alternativeName>
</protein>
<dbReference type="InterPro" id="IPR036612">
    <property type="entry name" value="KH_dom_type_1_sf"/>
</dbReference>
<comment type="function">
    <text evidence="8">Involved in mRNA degradation. Catalyzes the phosphorolysis of single-stranded polyribonucleotides processively in the 3'- to 5'-direction.</text>
</comment>
<reference evidence="12" key="1">
    <citation type="submission" date="2016-10" db="EMBL/GenBank/DDBJ databases">
        <authorList>
            <person name="Varghese N."/>
            <person name="Submissions S."/>
        </authorList>
    </citation>
    <scope>NUCLEOTIDE SEQUENCE [LARGE SCALE GENOMIC DNA]</scope>
    <source>
        <strain evidence="12">DSM 22619</strain>
    </source>
</reference>
<evidence type="ECO:0000313" key="12">
    <source>
        <dbReference type="Proteomes" id="UP000198528"/>
    </source>
</evidence>
<dbReference type="CDD" id="cd11364">
    <property type="entry name" value="RNase_PH_PNPase_2"/>
    <property type="match status" value="1"/>
</dbReference>
<dbReference type="InterPro" id="IPR027408">
    <property type="entry name" value="PNPase/RNase_PH_dom_sf"/>
</dbReference>
<dbReference type="SUPFAM" id="SSF46915">
    <property type="entry name" value="Polynucleotide phosphorylase/guanosine pentaphosphate synthase (PNPase/GPSI), domain 3"/>
    <property type="match status" value="1"/>
</dbReference>
<evidence type="ECO:0000256" key="8">
    <source>
        <dbReference type="HAMAP-Rule" id="MF_01595"/>
    </source>
</evidence>
<dbReference type="Pfam" id="PF01138">
    <property type="entry name" value="RNase_PH"/>
    <property type="match status" value="2"/>
</dbReference>
<dbReference type="InterPro" id="IPR003029">
    <property type="entry name" value="S1_domain"/>
</dbReference>
<dbReference type="Pfam" id="PF00013">
    <property type="entry name" value="KH_1"/>
    <property type="match status" value="1"/>
</dbReference>
<accession>A0A1G6JL27</accession>
<dbReference type="PIRSF" id="PIRSF005499">
    <property type="entry name" value="PNPase"/>
    <property type="match status" value="1"/>
</dbReference>
<dbReference type="SUPFAM" id="SSF54211">
    <property type="entry name" value="Ribosomal protein S5 domain 2-like"/>
    <property type="match status" value="2"/>
</dbReference>
<dbReference type="NCBIfam" id="TIGR03591">
    <property type="entry name" value="polynuc_phos"/>
    <property type="match status" value="1"/>
</dbReference>
<dbReference type="AlphaFoldDB" id="A0A1G6JL27"/>
<dbReference type="Pfam" id="PF00575">
    <property type="entry name" value="S1"/>
    <property type="match status" value="1"/>
</dbReference>
<dbReference type="FunFam" id="2.40.50.140:FF:000189">
    <property type="entry name" value="Polyribonucleotide nucleotidyltransferase, putative"/>
    <property type="match status" value="1"/>
</dbReference>
<dbReference type="GO" id="GO:0006402">
    <property type="term" value="P:mRNA catabolic process"/>
    <property type="evidence" value="ECO:0007669"/>
    <property type="project" value="UniProtKB-UniRule"/>
</dbReference>
<dbReference type="Pfam" id="PF03725">
    <property type="entry name" value="RNase_PH_C"/>
    <property type="match status" value="2"/>
</dbReference>
<dbReference type="EMBL" id="FMZL01000005">
    <property type="protein sequence ID" value="SDC19482.1"/>
    <property type="molecule type" value="Genomic_DNA"/>
</dbReference>
<dbReference type="PROSITE" id="PS50126">
    <property type="entry name" value="S1"/>
    <property type="match status" value="1"/>
</dbReference>
<evidence type="ECO:0000256" key="1">
    <source>
        <dbReference type="ARBA" id="ARBA00007404"/>
    </source>
</evidence>
<dbReference type="SMART" id="SM00322">
    <property type="entry name" value="KH"/>
    <property type="match status" value="1"/>
</dbReference>
<dbReference type="Gene3D" id="3.30.230.70">
    <property type="entry name" value="GHMP Kinase, N-terminal domain"/>
    <property type="match status" value="2"/>
</dbReference>
<dbReference type="FunFam" id="3.30.1370.10:FF:000001">
    <property type="entry name" value="Polyribonucleotide nucleotidyltransferase"/>
    <property type="match status" value="1"/>
</dbReference>
<dbReference type="PROSITE" id="PS50084">
    <property type="entry name" value="KH_TYPE_1"/>
    <property type="match status" value="1"/>
</dbReference>
<evidence type="ECO:0000256" key="5">
    <source>
        <dbReference type="ARBA" id="ARBA00022723"/>
    </source>
</evidence>
<feature type="binding site" evidence="8">
    <location>
        <position position="517"/>
    </location>
    <ligand>
        <name>Mg(2+)</name>
        <dbReference type="ChEBI" id="CHEBI:18420"/>
    </ligand>
</feature>
<dbReference type="InterPro" id="IPR036345">
    <property type="entry name" value="ExoRNase_PH_dom2_sf"/>
</dbReference>
<keyword evidence="6 8" id="KW-0460">Magnesium</keyword>
<dbReference type="NCBIfam" id="NF008805">
    <property type="entry name" value="PRK11824.1"/>
    <property type="match status" value="1"/>
</dbReference>
<dbReference type="InterPro" id="IPR012340">
    <property type="entry name" value="NA-bd_OB-fold"/>
</dbReference>
<dbReference type="GO" id="GO:0000287">
    <property type="term" value="F:magnesium ion binding"/>
    <property type="evidence" value="ECO:0007669"/>
    <property type="project" value="UniProtKB-UniRule"/>
</dbReference>
<keyword evidence="2 8" id="KW-0963">Cytoplasm</keyword>
<keyword evidence="7 8" id="KW-0694">RNA-binding</keyword>
<dbReference type="FunFam" id="3.30.230.70:FF:000001">
    <property type="entry name" value="Polyribonucleotide nucleotidyltransferase"/>
    <property type="match status" value="1"/>
</dbReference>
<dbReference type="InterPro" id="IPR012162">
    <property type="entry name" value="PNPase"/>
</dbReference>
<evidence type="ECO:0000313" key="11">
    <source>
        <dbReference type="EMBL" id="SDC19482.1"/>
    </source>
</evidence>
<dbReference type="InterPro" id="IPR004087">
    <property type="entry name" value="KH_dom"/>
</dbReference>
<dbReference type="STRING" id="604330.SAMN04489857_0804"/>
<dbReference type="Gene3D" id="2.40.50.140">
    <property type="entry name" value="Nucleic acid-binding proteins"/>
    <property type="match status" value="1"/>
</dbReference>
<comment type="cofactor">
    <cofactor evidence="8">
        <name>Mg(2+)</name>
        <dbReference type="ChEBI" id="CHEBI:18420"/>
    </cofactor>
</comment>
<sequence>MALSLFVGPPAKGQAEIRGKVMAKVTHEFDLYGKHYKLETGELAKQATGECLVSCGDSTVNVTVVVSKERKNYDFFPLTVDYIEKMYAVGRIPGGYLKREARPSEKATLTARMIDRPIRPSFPDGFRNEVQIVAMPLVADQVNSVDTICIMGASAALTVGGVPFEGPLAGVRIGRDVETGEFLVNPTYEERDNSDLDLELGGSATFISMLEAGAKEISEEDMLAAMAFGQEAIAAFCEEEKKFFQKCIEVNGPFPVREYELDEPIPEVHERVFAHFDEMSAALKDADKLSRMDKVEALKESIKAEFTEDEQAEWDRAIPVELKSLEKHAMRKMVVETGERVDGRTATEVRPLMVKPNYLPLVHGSGLFQRGQTQVLSVATLGMLNEWQRLDTIEPVDGKRYIHHYNFPPFCTGETGRMGSPKRREIGHGSLAERALLPVIPSEEEFPYTIRVVSEVMESNGSSSMASTCGSTLALMDAGVPIKRPVSGVAMGLIQEEGKTVVLTDIQGLEDFLGDMDFKVTGTTKGITAMQMDNKATGLTPEILKQALKQAHEGRMFILDAMLEQIPAPREHTKETAPQIISLSIPTDKIRDVIGSGGKVIRGIQDDTGATIDIQEDGSVFIAGTNGAGEEAAERIKAIVKVPEVGEEYTGRVVNIQPFGAFVELLPGKDGLLHISRVAKGRVDKVEDVLNVGDEVRVKVIEVDEKGKISLDRLDKPEAPAGAERKGSEHKGEKREGEHRRRRHVGDKGGSGEQRQPRRHHEG</sequence>
<dbReference type="GO" id="GO:0006396">
    <property type="term" value="P:RNA processing"/>
    <property type="evidence" value="ECO:0007669"/>
    <property type="project" value="InterPro"/>
</dbReference>
<dbReference type="InterPro" id="IPR036456">
    <property type="entry name" value="PNPase_PH_RNA-bd_sf"/>
</dbReference>
<comment type="catalytic activity">
    <reaction evidence="8">
        <text>RNA(n+1) + phosphate = RNA(n) + a ribonucleoside 5'-diphosphate</text>
        <dbReference type="Rhea" id="RHEA:22096"/>
        <dbReference type="Rhea" id="RHEA-COMP:14527"/>
        <dbReference type="Rhea" id="RHEA-COMP:17342"/>
        <dbReference type="ChEBI" id="CHEBI:43474"/>
        <dbReference type="ChEBI" id="CHEBI:57930"/>
        <dbReference type="ChEBI" id="CHEBI:140395"/>
        <dbReference type="EC" id="2.7.7.8"/>
    </reaction>
</comment>
<dbReference type="SUPFAM" id="SSF54791">
    <property type="entry name" value="Eukaryotic type KH-domain (KH-domain type I)"/>
    <property type="match status" value="1"/>
</dbReference>
<evidence type="ECO:0000256" key="4">
    <source>
        <dbReference type="ARBA" id="ARBA00022695"/>
    </source>
</evidence>
<comment type="similarity">
    <text evidence="1 8">Belongs to the polyribonucleotide nucleotidyltransferase family.</text>
</comment>
<dbReference type="Pfam" id="PF03726">
    <property type="entry name" value="PNPase"/>
    <property type="match status" value="1"/>
</dbReference>
<dbReference type="SUPFAM" id="SSF50249">
    <property type="entry name" value="Nucleic acid-binding proteins"/>
    <property type="match status" value="1"/>
</dbReference>
<comment type="subcellular location">
    <subcellularLocation>
        <location evidence="8">Cytoplasm</location>
    </subcellularLocation>
</comment>
<dbReference type="InterPro" id="IPR020568">
    <property type="entry name" value="Ribosomal_Su5_D2-typ_SF"/>
</dbReference>
<gene>
    <name evidence="8" type="primary">pnp</name>
    <name evidence="11" type="ORF">SAMN04487824_10523</name>
</gene>
<dbReference type="InterPro" id="IPR001247">
    <property type="entry name" value="ExoRNase_PH_dom1"/>
</dbReference>
<evidence type="ECO:0000256" key="7">
    <source>
        <dbReference type="ARBA" id="ARBA00022884"/>
    </source>
</evidence>
<dbReference type="GO" id="GO:0003723">
    <property type="term" value="F:RNA binding"/>
    <property type="evidence" value="ECO:0007669"/>
    <property type="project" value="UniProtKB-UniRule"/>
</dbReference>
<evidence type="ECO:0000256" key="2">
    <source>
        <dbReference type="ARBA" id="ARBA00022490"/>
    </source>
</evidence>
<keyword evidence="12" id="KW-1185">Reference proteome</keyword>
<dbReference type="SMART" id="SM00316">
    <property type="entry name" value="S1"/>
    <property type="match status" value="1"/>
</dbReference>
<dbReference type="InterPro" id="IPR015848">
    <property type="entry name" value="PNPase_PH_RNA-bd_bac/org-type"/>
</dbReference>
<evidence type="ECO:0000259" key="10">
    <source>
        <dbReference type="PROSITE" id="PS50126"/>
    </source>
</evidence>
<evidence type="ECO:0000256" key="3">
    <source>
        <dbReference type="ARBA" id="ARBA00022679"/>
    </source>
</evidence>
<dbReference type="GO" id="GO:0005829">
    <property type="term" value="C:cytosol"/>
    <property type="evidence" value="ECO:0007669"/>
    <property type="project" value="UniProtKB-ARBA"/>
</dbReference>
<dbReference type="InterPro" id="IPR015847">
    <property type="entry name" value="ExoRNase_PH_dom2"/>
</dbReference>
<dbReference type="CDD" id="cd04472">
    <property type="entry name" value="S1_PNPase"/>
    <property type="match status" value="1"/>
</dbReference>
<dbReference type="Proteomes" id="UP000198528">
    <property type="component" value="Unassembled WGS sequence"/>
</dbReference>
<dbReference type="EC" id="2.7.7.8" evidence="8"/>
<dbReference type="PANTHER" id="PTHR11252">
    <property type="entry name" value="POLYRIBONUCLEOTIDE NUCLEOTIDYLTRANSFERASE"/>
    <property type="match status" value="1"/>
</dbReference>
<feature type="binding site" evidence="8">
    <location>
        <position position="511"/>
    </location>
    <ligand>
        <name>Mg(2+)</name>
        <dbReference type="ChEBI" id="CHEBI:18420"/>
    </ligand>
</feature>
<organism evidence="11 12">
    <name type="scientific">Parafannyhessea umbonata</name>
    <dbReference type="NCBI Taxonomy" id="604330"/>
    <lineage>
        <taxon>Bacteria</taxon>
        <taxon>Bacillati</taxon>
        <taxon>Actinomycetota</taxon>
        <taxon>Coriobacteriia</taxon>
        <taxon>Coriobacteriales</taxon>
        <taxon>Atopobiaceae</taxon>
        <taxon>Parafannyhessea</taxon>
    </lineage>
</organism>
<dbReference type="Gene3D" id="3.30.1370.10">
    <property type="entry name" value="K Homology domain, type 1"/>
    <property type="match status" value="1"/>
</dbReference>
<dbReference type="CDD" id="cd02393">
    <property type="entry name" value="KH-I_PNPase"/>
    <property type="match status" value="1"/>
</dbReference>
<name>A0A1G6JL27_9ACTN</name>
<dbReference type="GO" id="GO:0000175">
    <property type="term" value="F:3'-5'-RNA exonuclease activity"/>
    <property type="evidence" value="ECO:0007669"/>
    <property type="project" value="TreeGrafter"/>
</dbReference>
<keyword evidence="3 8" id="KW-0808">Transferase</keyword>
<dbReference type="PANTHER" id="PTHR11252:SF0">
    <property type="entry name" value="POLYRIBONUCLEOTIDE NUCLEOTIDYLTRANSFERASE 1, MITOCHONDRIAL"/>
    <property type="match status" value="1"/>
</dbReference>
<dbReference type="FunFam" id="3.30.230.70:FF:000002">
    <property type="entry name" value="Polyribonucleotide nucleotidyltransferase"/>
    <property type="match status" value="1"/>
</dbReference>
<feature type="region of interest" description="Disordered" evidence="9">
    <location>
        <begin position="712"/>
        <end position="763"/>
    </location>
</feature>
<dbReference type="InterPro" id="IPR004088">
    <property type="entry name" value="KH_dom_type_1"/>
</dbReference>
<feature type="compositionally biased region" description="Basic and acidic residues" evidence="9">
    <location>
        <begin position="712"/>
        <end position="739"/>
    </location>
</feature>
<keyword evidence="4 8" id="KW-0548">Nucleotidyltransferase</keyword>
<evidence type="ECO:0000256" key="6">
    <source>
        <dbReference type="ARBA" id="ARBA00022842"/>
    </source>
</evidence>
<proteinExistence type="inferred from homology"/>
<evidence type="ECO:0000256" key="9">
    <source>
        <dbReference type="SAM" id="MobiDB-lite"/>
    </source>
</evidence>
<feature type="domain" description="S1 motif" evidence="10">
    <location>
        <begin position="646"/>
        <end position="714"/>
    </location>
</feature>
<dbReference type="HAMAP" id="MF_01595">
    <property type="entry name" value="PNPase"/>
    <property type="match status" value="1"/>
</dbReference>